<keyword evidence="4" id="KW-1185">Reference proteome</keyword>
<dbReference type="SUPFAM" id="SSF51735">
    <property type="entry name" value="NAD(P)-binding Rossmann-fold domains"/>
    <property type="match status" value="1"/>
</dbReference>
<name>A0A5B8MFI4_9CHLO</name>
<dbReference type="GO" id="GO:0048038">
    <property type="term" value="F:quinone binding"/>
    <property type="evidence" value="ECO:0007669"/>
    <property type="project" value="TreeGrafter"/>
</dbReference>
<evidence type="ECO:0000256" key="2">
    <source>
        <dbReference type="ARBA" id="ARBA00023002"/>
    </source>
</evidence>
<dbReference type="AlphaFoldDB" id="A0A5B8MFI4"/>
<dbReference type="OrthoDB" id="1393670at2759"/>
<comment type="similarity">
    <text evidence="1">Belongs to the short-chain dehydrogenases/reductases (SDR) family.</text>
</comment>
<dbReference type="PANTHER" id="PTHR42760:SF133">
    <property type="entry name" value="3-OXOACYL-[ACYL-CARRIER-PROTEIN] REDUCTASE"/>
    <property type="match status" value="1"/>
</dbReference>
<keyword evidence="2" id="KW-0560">Oxidoreductase</keyword>
<organism evidence="3 4">
    <name type="scientific">Chloropicon primus</name>
    <dbReference type="NCBI Taxonomy" id="1764295"/>
    <lineage>
        <taxon>Eukaryota</taxon>
        <taxon>Viridiplantae</taxon>
        <taxon>Chlorophyta</taxon>
        <taxon>Chloropicophyceae</taxon>
        <taxon>Chloropicales</taxon>
        <taxon>Chloropicaceae</taxon>
        <taxon>Chloropicon</taxon>
    </lineage>
</organism>
<dbReference type="InterPro" id="IPR002347">
    <property type="entry name" value="SDR_fam"/>
</dbReference>
<dbReference type="InterPro" id="IPR020904">
    <property type="entry name" value="Sc_DH/Rdtase_CS"/>
</dbReference>
<dbReference type="PRINTS" id="PR00081">
    <property type="entry name" value="GDHRDH"/>
</dbReference>
<reference evidence="3 4" key="1">
    <citation type="submission" date="2018-07" db="EMBL/GenBank/DDBJ databases">
        <title>The complete nuclear genome of the prasinophyte Chloropicon primus (CCMP1205).</title>
        <authorList>
            <person name="Pombert J.-F."/>
            <person name="Otis C."/>
            <person name="Turmel M."/>
            <person name="Lemieux C."/>
        </authorList>
    </citation>
    <scope>NUCLEOTIDE SEQUENCE [LARGE SCALE GENOMIC DNA]</scope>
    <source>
        <strain evidence="3 4">CCMP1205</strain>
    </source>
</reference>
<dbReference type="PROSITE" id="PS00061">
    <property type="entry name" value="ADH_SHORT"/>
    <property type="match status" value="1"/>
</dbReference>
<evidence type="ECO:0000313" key="3">
    <source>
        <dbReference type="EMBL" id="QDZ19137.1"/>
    </source>
</evidence>
<proteinExistence type="inferred from homology"/>
<dbReference type="STRING" id="1764295.A0A5B8MFI4"/>
<dbReference type="GO" id="GO:0006633">
    <property type="term" value="P:fatty acid biosynthetic process"/>
    <property type="evidence" value="ECO:0007669"/>
    <property type="project" value="TreeGrafter"/>
</dbReference>
<evidence type="ECO:0000256" key="1">
    <source>
        <dbReference type="ARBA" id="ARBA00006484"/>
    </source>
</evidence>
<sequence>MAHARRIAVVKRHLGTGEETSALFDGSVTIITGAGRGIGREAAMMFAQNGARLVLNDLDRSVCDAVCDEVRSLGAEAVGVHGDLTKPGVIQRLVDTAIKEFSAIDILVNNAGYTWDGVIHKTSEQQWQAMLEIHCTVPFKLIQAAGEHMRAMAKAEIKETGKARPRVVLNISSTTGVHGNSGQANYATAKSGIIGLTKTVAKEWGKFNIRCNAIAFGFIKTRLTGDSKNGESMKVGAKDVKLGIPGHIVGQFTKIVPLGRFGEPEEAAGTILMLASPFCSYVNGHVLEVAGGAFV</sequence>
<gene>
    <name evidence="3" type="ORF">A3770_02p16550</name>
</gene>
<protein>
    <submittedName>
        <fullName evidence="3">Short-chain dehydrogenase/reductase</fullName>
    </submittedName>
</protein>
<dbReference type="Gene3D" id="3.40.50.720">
    <property type="entry name" value="NAD(P)-binding Rossmann-like Domain"/>
    <property type="match status" value="1"/>
</dbReference>
<dbReference type="Proteomes" id="UP000316726">
    <property type="component" value="Chromosome 2"/>
</dbReference>
<dbReference type="GO" id="GO:0016616">
    <property type="term" value="F:oxidoreductase activity, acting on the CH-OH group of donors, NAD or NADP as acceptor"/>
    <property type="evidence" value="ECO:0007669"/>
    <property type="project" value="TreeGrafter"/>
</dbReference>
<dbReference type="FunFam" id="3.40.50.720:FF:000084">
    <property type="entry name" value="Short-chain dehydrogenase reductase"/>
    <property type="match status" value="1"/>
</dbReference>
<dbReference type="PANTHER" id="PTHR42760">
    <property type="entry name" value="SHORT-CHAIN DEHYDROGENASES/REDUCTASES FAMILY MEMBER"/>
    <property type="match status" value="1"/>
</dbReference>
<dbReference type="InterPro" id="IPR036291">
    <property type="entry name" value="NAD(P)-bd_dom_sf"/>
</dbReference>
<dbReference type="EMBL" id="CP031035">
    <property type="protein sequence ID" value="QDZ19137.1"/>
    <property type="molecule type" value="Genomic_DNA"/>
</dbReference>
<evidence type="ECO:0000313" key="4">
    <source>
        <dbReference type="Proteomes" id="UP000316726"/>
    </source>
</evidence>
<dbReference type="PRINTS" id="PR00080">
    <property type="entry name" value="SDRFAMILY"/>
</dbReference>
<dbReference type="Pfam" id="PF13561">
    <property type="entry name" value="adh_short_C2"/>
    <property type="match status" value="1"/>
</dbReference>
<accession>A0A5B8MFI4</accession>